<dbReference type="SUPFAM" id="SSF53720">
    <property type="entry name" value="ALDH-like"/>
    <property type="match status" value="1"/>
</dbReference>
<organism evidence="6 7">
    <name type="scientific">Corallococcus caeni</name>
    <dbReference type="NCBI Taxonomy" id="3082388"/>
    <lineage>
        <taxon>Bacteria</taxon>
        <taxon>Pseudomonadati</taxon>
        <taxon>Myxococcota</taxon>
        <taxon>Myxococcia</taxon>
        <taxon>Myxococcales</taxon>
        <taxon>Cystobacterineae</taxon>
        <taxon>Myxococcaceae</taxon>
        <taxon>Corallococcus</taxon>
    </lineage>
</organism>
<dbReference type="Pfam" id="PF00171">
    <property type="entry name" value="Aldedh"/>
    <property type="match status" value="1"/>
</dbReference>
<evidence type="ECO:0000313" key="7">
    <source>
        <dbReference type="Proteomes" id="UP001342631"/>
    </source>
</evidence>
<keyword evidence="2 4" id="KW-0560">Oxidoreductase</keyword>
<protein>
    <submittedName>
        <fullName evidence="6">Aldehyde dehydrogenase family protein</fullName>
    </submittedName>
</protein>
<reference evidence="6 7" key="1">
    <citation type="journal article" date="2024" name="Arch. Microbiol.">
        <title>Corallococcus caeni sp. nov., a novel myxobacterium isolated from activated sludge.</title>
        <authorList>
            <person name="Tomita S."/>
            <person name="Nakai R."/>
            <person name="Kuroda K."/>
            <person name="Kurashita H."/>
            <person name="Hatamoto M."/>
            <person name="Yamaguchi T."/>
            <person name="Narihiro T."/>
        </authorList>
    </citation>
    <scope>NUCLEOTIDE SEQUENCE [LARGE SCALE GENOMIC DNA]</scope>
    <source>
        <strain evidence="6 7">NO1</strain>
    </source>
</reference>
<accession>A0ABQ6QZK8</accession>
<dbReference type="Gene3D" id="3.40.605.10">
    <property type="entry name" value="Aldehyde Dehydrogenase, Chain A, domain 1"/>
    <property type="match status" value="1"/>
</dbReference>
<evidence type="ECO:0000256" key="3">
    <source>
        <dbReference type="PROSITE-ProRule" id="PRU10007"/>
    </source>
</evidence>
<dbReference type="InterPro" id="IPR029510">
    <property type="entry name" value="Ald_DH_CS_GLU"/>
</dbReference>
<feature type="domain" description="Aldehyde dehydrogenase" evidence="5">
    <location>
        <begin position="29"/>
        <end position="480"/>
    </location>
</feature>
<dbReference type="PANTHER" id="PTHR42991">
    <property type="entry name" value="ALDEHYDE DEHYDROGENASE"/>
    <property type="match status" value="1"/>
</dbReference>
<comment type="caution">
    <text evidence="6">The sequence shown here is derived from an EMBL/GenBank/DDBJ whole genome shotgun (WGS) entry which is preliminary data.</text>
</comment>
<dbReference type="CDD" id="cd07147">
    <property type="entry name" value="ALDH_F21_RNP123"/>
    <property type="match status" value="1"/>
</dbReference>
<evidence type="ECO:0000313" key="6">
    <source>
        <dbReference type="EMBL" id="GMU09059.1"/>
    </source>
</evidence>
<dbReference type="Proteomes" id="UP001342631">
    <property type="component" value="Unassembled WGS sequence"/>
</dbReference>
<dbReference type="InterPro" id="IPR016161">
    <property type="entry name" value="Ald_DH/histidinol_DH"/>
</dbReference>
<dbReference type="Gene3D" id="3.40.309.10">
    <property type="entry name" value="Aldehyde Dehydrogenase, Chain A, domain 2"/>
    <property type="match status" value="1"/>
</dbReference>
<evidence type="ECO:0000256" key="2">
    <source>
        <dbReference type="ARBA" id="ARBA00023002"/>
    </source>
</evidence>
<evidence type="ECO:0000256" key="1">
    <source>
        <dbReference type="ARBA" id="ARBA00009986"/>
    </source>
</evidence>
<comment type="similarity">
    <text evidence="1 4">Belongs to the aldehyde dehydrogenase family.</text>
</comment>
<evidence type="ECO:0000259" key="5">
    <source>
        <dbReference type="Pfam" id="PF00171"/>
    </source>
</evidence>
<proteinExistence type="inferred from homology"/>
<sequence length="493" mass="53258">MDTHAKERHPMLAERYPYYLANRPTQPNAELAVTDKYSGEVVTRVAVADAAAVEEAIAAAVRAAGPMRKLAPYARQQVLEHCVRRFQERAEELALALCIEAGKPLRDARAEVVRLIETFKAAAEEAVRGGGEVLNLEVSQRAAGYRGFTQRVPVGPCSFITPFNFPLNLVAHKVAPAIAAGCPFVLKPSDRTPVSALLMAEVLAETALPEGAFSVLPTRLEDVGPFIEDDRLKLLSFTGSEKVGWDLKARAGRKKVVLELGGNAACVVDADQAERLDFVAERIAQGAFFQAGQSCISVQRVLAHESLYDGLRERIVARAGALRAGNPRDESTTLGPLIDEPAARRLEGWIQEAVARGARVLTGGGRRGALLEATVLEGVPEDAALCAEEAFGPVVLLQPFRDFDQALRRVNASRYGLQAGLFTQDLSRAMRAWDELEVGGVVVGDVPSFRVDTMPYGGVKGSGLGREGVRYAIEDMTELRLLVLRQSHAPSSS</sequence>
<dbReference type="InterPro" id="IPR016163">
    <property type="entry name" value="Ald_DH_C"/>
</dbReference>
<name>A0ABQ6QZK8_9BACT</name>
<dbReference type="EMBL" id="BTTX01000005">
    <property type="protein sequence ID" value="GMU09059.1"/>
    <property type="molecule type" value="Genomic_DNA"/>
</dbReference>
<gene>
    <name evidence="6" type="ORF">ASNO1_53120</name>
</gene>
<evidence type="ECO:0000256" key="4">
    <source>
        <dbReference type="RuleBase" id="RU003345"/>
    </source>
</evidence>
<dbReference type="InterPro" id="IPR051020">
    <property type="entry name" value="ALDH-related_metabolic_enz"/>
</dbReference>
<dbReference type="PANTHER" id="PTHR42991:SF1">
    <property type="entry name" value="ALDEHYDE DEHYDROGENASE"/>
    <property type="match status" value="1"/>
</dbReference>
<dbReference type="InterPro" id="IPR016162">
    <property type="entry name" value="Ald_DH_N"/>
</dbReference>
<keyword evidence="7" id="KW-1185">Reference proteome</keyword>
<dbReference type="PROSITE" id="PS00687">
    <property type="entry name" value="ALDEHYDE_DEHYDR_GLU"/>
    <property type="match status" value="1"/>
</dbReference>
<feature type="active site" evidence="3">
    <location>
        <position position="259"/>
    </location>
</feature>
<dbReference type="InterPro" id="IPR015590">
    <property type="entry name" value="Aldehyde_DH_dom"/>
</dbReference>